<dbReference type="AlphaFoldDB" id="A0A1H4NK61"/>
<dbReference type="EMBL" id="FNSL01000001">
    <property type="protein sequence ID" value="SEB94932.1"/>
    <property type="molecule type" value="Genomic_DNA"/>
</dbReference>
<sequence>MSFESEEPRPQEIAPRRRLTLAQAVGFVSVTLFISTEVAAASAAGIWGLSGLLHLQPLGEVILTAIVGIPALFAMVRCGQLAFAAETDPENN</sequence>
<accession>A0A1H4NK61</accession>
<feature type="transmembrane region" description="Helical" evidence="1">
    <location>
        <begin position="21"/>
        <end position="49"/>
    </location>
</feature>
<organism evidence="2 3">
    <name type="scientific">Nitratireductor aquibiodomus</name>
    <dbReference type="NCBI Taxonomy" id="204799"/>
    <lineage>
        <taxon>Bacteria</taxon>
        <taxon>Pseudomonadati</taxon>
        <taxon>Pseudomonadota</taxon>
        <taxon>Alphaproteobacteria</taxon>
        <taxon>Hyphomicrobiales</taxon>
        <taxon>Phyllobacteriaceae</taxon>
        <taxon>Nitratireductor</taxon>
    </lineage>
</organism>
<keyword evidence="1" id="KW-0812">Transmembrane</keyword>
<keyword evidence="1" id="KW-0472">Membrane</keyword>
<feature type="transmembrane region" description="Helical" evidence="1">
    <location>
        <begin position="55"/>
        <end position="76"/>
    </location>
</feature>
<reference evidence="3" key="1">
    <citation type="submission" date="2016-10" db="EMBL/GenBank/DDBJ databases">
        <authorList>
            <person name="Varghese N."/>
            <person name="Submissions S."/>
        </authorList>
    </citation>
    <scope>NUCLEOTIDE SEQUENCE [LARGE SCALE GENOMIC DNA]</scope>
    <source>
        <strain evidence="3">ES.061</strain>
    </source>
</reference>
<gene>
    <name evidence="2" type="ORF">SAMN05216452_3793</name>
</gene>
<evidence type="ECO:0000256" key="1">
    <source>
        <dbReference type="SAM" id="Phobius"/>
    </source>
</evidence>
<dbReference type="RefSeq" id="WP_025030207.1">
    <property type="nucleotide sequence ID" value="NZ_FNSL01000001.1"/>
</dbReference>
<evidence type="ECO:0000313" key="3">
    <source>
        <dbReference type="Proteomes" id="UP000199064"/>
    </source>
</evidence>
<name>A0A1H4NK61_9HYPH</name>
<keyword evidence="1" id="KW-1133">Transmembrane helix</keyword>
<protein>
    <submittedName>
        <fullName evidence="2">Uncharacterized protein</fullName>
    </submittedName>
</protein>
<proteinExistence type="predicted"/>
<evidence type="ECO:0000313" key="2">
    <source>
        <dbReference type="EMBL" id="SEB94932.1"/>
    </source>
</evidence>
<dbReference type="Proteomes" id="UP000199064">
    <property type="component" value="Unassembled WGS sequence"/>
</dbReference>
<keyword evidence="3" id="KW-1185">Reference proteome</keyword>